<protein>
    <submittedName>
        <fullName evidence="6">Glycosyl transferase</fullName>
    </submittedName>
</protein>
<keyword evidence="3 6" id="KW-0808">Transferase</keyword>
<dbReference type="GO" id="GO:0008194">
    <property type="term" value="F:UDP-glycosyltransferase activity"/>
    <property type="evidence" value="ECO:0007669"/>
    <property type="project" value="InterPro"/>
</dbReference>
<dbReference type="SUPFAM" id="SSF53756">
    <property type="entry name" value="UDP-Glycosyltransferase/glycogen phosphorylase"/>
    <property type="match status" value="1"/>
</dbReference>
<feature type="domain" description="Erythromycin biosynthesis protein CIII-like N-terminal" evidence="5">
    <location>
        <begin position="22"/>
        <end position="246"/>
    </location>
</feature>
<dbReference type="Gene3D" id="3.40.50.2000">
    <property type="entry name" value="Glycogen Phosphorylase B"/>
    <property type="match status" value="2"/>
</dbReference>
<evidence type="ECO:0000256" key="2">
    <source>
        <dbReference type="ARBA" id="ARBA00022676"/>
    </source>
</evidence>
<gene>
    <name evidence="6" type="ORF">Ani05nite_09190</name>
</gene>
<reference evidence="6" key="1">
    <citation type="submission" date="2021-01" db="EMBL/GenBank/DDBJ databases">
        <title>Whole genome shotgun sequence of Actinoplanes nipponensis NBRC 14063.</title>
        <authorList>
            <person name="Komaki H."/>
            <person name="Tamura T."/>
        </authorList>
    </citation>
    <scope>NUCLEOTIDE SEQUENCE</scope>
    <source>
        <strain evidence="6">NBRC 14063</strain>
    </source>
</reference>
<dbReference type="PANTHER" id="PTHR48050:SF13">
    <property type="entry name" value="STEROL 3-BETA-GLUCOSYLTRANSFERASE UGT80A2"/>
    <property type="match status" value="1"/>
</dbReference>
<evidence type="ECO:0000313" key="6">
    <source>
        <dbReference type="EMBL" id="GIE47385.1"/>
    </source>
</evidence>
<dbReference type="InterPro" id="IPR010610">
    <property type="entry name" value="EryCIII-like_C"/>
</dbReference>
<keyword evidence="2" id="KW-0328">Glycosyltransferase</keyword>
<feature type="domain" description="Erythromycin biosynthesis protein CIII-like C-terminal" evidence="4">
    <location>
        <begin position="264"/>
        <end position="403"/>
    </location>
</feature>
<keyword evidence="7" id="KW-1185">Reference proteome</keyword>
<dbReference type="InterPro" id="IPR048284">
    <property type="entry name" value="EryCIII-like_N"/>
</dbReference>
<dbReference type="InterPro" id="IPR050426">
    <property type="entry name" value="Glycosyltransferase_28"/>
</dbReference>
<dbReference type="AlphaFoldDB" id="A0A919JDJ4"/>
<dbReference type="EMBL" id="BOMQ01000011">
    <property type="protein sequence ID" value="GIE47385.1"/>
    <property type="molecule type" value="Genomic_DNA"/>
</dbReference>
<dbReference type="PANTHER" id="PTHR48050">
    <property type="entry name" value="STEROL 3-BETA-GLUCOSYLTRANSFERASE"/>
    <property type="match status" value="1"/>
</dbReference>
<accession>A0A919JDJ4</accession>
<comment type="similarity">
    <text evidence="1">Belongs to the glycosyltransferase 28 family.</text>
</comment>
<name>A0A919JDJ4_9ACTN</name>
<dbReference type="GO" id="GO:0016758">
    <property type="term" value="F:hexosyltransferase activity"/>
    <property type="evidence" value="ECO:0007669"/>
    <property type="project" value="UniProtKB-ARBA"/>
</dbReference>
<dbReference type="InterPro" id="IPR002213">
    <property type="entry name" value="UDP_glucos_trans"/>
</dbReference>
<proteinExistence type="inferred from homology"/>
<evidence type="ECO:0000256" key="3">
    <source>
        <dbReference type="ARBA" id="ARBA00022679"/>
    </source>
</evidence>
<dbReference type="Pfam" id="PF21036">
    <property type="entry name" value="EryCIII-like_N"/>
    <property type="match status" value="1"/>
</dbReference>
<comment type="caution">
    <text evidence="6">The sequence shown here is derived from an EMBL/GenBank/DDBJ whole genome shotgun (WGS) entry which is preliminary data.</text>
</comment>
<dbReference type="GO" id="GO:0017000">
    <property type="term" value="P:antibiotic biosynthetic process"/>
    <property type="evidence" value="ECO:0007669"/>
    <property type="project" value="UniProtKB-ARBA"/>
</dbReference>
<evidence type="ECO:0000256" key="1">
    <source>
        <dbReference type="ARBA" id="ARBA00006962"/>
    </source>
</evidence>
<dbReference type="Pfam" id="PF06722">
    <property type="entry name" value="EryCIII-like_C"/>
    <property type="match status" value="1"/>
</dbReference>
<dbReference type="Proteomes" id="UP000647172">
    <property type="component" value="Unassembled WGS sequence"/>
</dbReference>
<dbReference type="RefSeq" id="WP_203765409.1">
    <property type="nucleotide sequence ID" value="NZ_BOMQ01000011.1"/>
</dbReference>
<evidence type="ECO:0000259" key="5">
    <source>
        <dbReference type="Pfam" id="PF21036"/>
    </source>
</evidence>
<evidence type="ECO:0000259" key="4">
    <source>
        <dbReference type="Pfam" id="PF06722"/>
    </source>
</evidence>
<organism evidence="6 7">
    <name type="scientific">Actinoplanes nipponensis</name>
    <dbReference type="NCBI Taxonomy" id="135950"/>
    <lineage>
        <taxon>Bacteria</taxon>
        <taxon>Bacillati</taxon>
        <taxon>Actinomycetota</taxon>
        <taxon>Actinomycetes</taxon>
        <taxon>Micromonosporales</taxon>
        <taxon>Micromonosporaceae</taxon>
        <taxon>Actinoplanes</taxon>
    </lineage>
</organism>
<sequence length="409" mass="42590">MRVLFAVSSWPGHYYPMVPLGWALQAAGHDVRVACTPGQHAAVSAAGLTPVPVLDGMDMVFLTRLRYLWDAQAGHWPYPWQPLHPVTGQEVAGLRDFDFDSYVAAHTATTFGAMIRSFDAAVRLARDWRPDLVVHDPLAVEGALAAAAVKVPAVTHLWGPVGTHEPAATGLQIVPEYPAGTFARWKVGSLGPDAVTHVVDVCPPALAPPTTATRLPVRFVPYNGPGAGPPGDDRPAGRPRVCVVWGTSTTAMSGPRSFALPDIVTALAGLDVEVVVTATAEDLDRLGPLPRGVRGVERCPLRLVLPGCSAVVHHGGAGCTMTAVDAGVPQLGVSFAIEQALNAERVAAAGAGAHLPGHLAGVDTVRAAVTDLLDKPAYAAAARALREDARARPTPADLVSTLAGLAGRP</sequence>
<evidence type="ECO:0000313" key="7">
    <source>
        <dbReference type="Proteomes" id="UP000647172"/>
    </source>
</evidence>
<dbReference type="CDD" id="cd03784">
    <property type="entry name" value="GT1_Gtf-like"/>
    <property type="match status" value="1"/>
</dbReference>